<keyword evidence="6" id="KW-1185">Reference proteome</keyword>
<dbReference type="EMBL" id="LR134355">
    <property type="protein sequence ID" value="VEG46391.1"/>
    <property type="molecule type" value="Genomic_DNA"/>
</dbReference>
<keyword evidence="4" id="KW-0812">Transmembrane</keyword>
<gene>
    <name evidence="5" type="ORF">NCTC10485_01071</name>
</gene>
<keyword evidence="2 4" id="KW-0472">Membrane</keyword>
<evidence type="ECO:0000256" key="2">
    <source>
        <dbReference type="ARBA" id="ARBA00023136"/>
    </source>
</evidence>
<keyword evidence="4" id="KW-1133">Transmembrane helix</keyword>
<dbReference type="AlphaFoldDB" id="A0A448I1S0"/>
<evidence type="ECO:0000313" key="6">
    <source>
        <dbReference type="Proteomes" id="UP000282551"/>
    </source>
</evidence>
<evidence type="ECO:0000256" key="4">
    <source>
        <dbReference type="SAM" id="Phobius"/>
    </source>
</evidence>
<evidence type="ECO:0000256" key="3">
    <source>
        <dbReference type="SAM" id="MobiDB-lite"/>
    </source>
</evidence>
<accession>A0A448I1S0</accession>
<dbReference type="RefSeq" id="WP_235666379.1">
    <property type="nucleotide sequence ID" value="NZ_AP022604.1"/>
</dbReference>
<dbReference type="PANTHER" id="PTHR37042:SF4">
    <property type="entry name" value="OUTER MEMBRANE PROTEIN RV1973"/>
    <property type="match status" value="1"/>
</dbReference>
<feature type="region of interest" description="Disordered" evidence="3">
    <location>
        <begin position="1"/>
        <end position="80"/>
    </location>
</feature>
<protein>
    <submittedName>
        <fullName evidence="5">Mce associated membrane protein</fullName>
    </submittedName>
</protein>
<dbReference type="GO" id="GO:0016020">
    <property type="term" value="C:membrane"/>
    <property type="evidence" value="ECO:0007669"/>
    <property type="project" value="UniProtKB-SubCell"/>
</dbReference>
<name>A0A448I1S0_MYCCI</name>
<dbReference type="PANTHER" id="PTHR37042">
    <property type="entry name" value="OUTER MEMBRANE PROTEIN RV1973"/>
    <property type="match status" value="1"/>
</dbReference>
<reference evidence="5 6" key="1">
    <citation type="submission" date="2018-12" db="EMBL/GenBank/DDBJ databases">
        <authorList>
            <consortium name="Pathogen Informatics"/>
        </authorList>
    </citation>
    <scope>NUCLEOTIDE SEQUENCE [LARGE SCALE GENOMIC DNA]</scope>
    <source>
        <strain evidence="5 6">NCTC10485</strain>
    </source>
</reference>
<sequence>MTTPEDPKPVPEKETPAVPADDDELTRDEATEAGTALDETDAVEETEAVDETDAAETTEAAEDESTADGESDETAADPASGKVRRAVVLTVLLCVLLLAVLVGAGFLGWKYYSGQAAETARAESVQVASDATVKLLSYEPDTVEEELTAARELLTGTFQESYTELTNDVVIPGAKEQRISAVANVPAAASMTADSDHAEVLVFVNQTVIVGDGAPTATASSVKVTLEKTGDRWLISGFDPV</sequence>
<feature type="compositionally biased region" description="Basic and acidic residues" evidence="3">
    <location>
        <begin position="1"/>
        <end position="15"/>
    </location>
</feature>
<evidence type="ECO:0000313" key="5">
    <source>
        <dbReference type="EMBL" id="VEG46391.1"/>
    </source>
</evidence>
<comment type="subcellular location">
    <subcellularLocation>
        <location evidence="1">Membrane</location>
    </subcellularLocation>
</comment>
<proteinExistence type="predicted"/>
<feature type="transmembrane region" description="Helical" evidence="4">
    <location>
        <begin position="86"/>
        <end position="109"/>
    </location>
</feature>
<organism evidence="5 6">
    <name type="scientific">Mycolicibacterium chitae</name>
    <name type="common">Mycobacterium chitae</name>
    <dbReference type="NCBI Taxonomy" id="1792"/>
    <lineage>
        <taxon>Bacteria</taxon>
        <taxon>Bacillati</taxon>
        <taxon>Actinomycetota</taxon>
        <taxon>Actinomycetes</taxon>
        <taxon>Mycobacteriales</taxon>
        <taxon>Mycobacteriaceae</taxon>
        <taxon>Mycolicibacterium</taxon>
    </lineage>
</organism>
<dbReference type="Proteomes" id="UP000282551">
    <property type="component" value="Chromosome"/>
</dbReference>
<feature type="compositionally biased region" description="Acidic residues" evidence="3">
    <location>
        <begin position="38"/>
        <end position="75"/>
    </location>
</feature>
<evidence type="ECO:0000256" key="1">
    <source>
        <dbReference type="ARBA" id="ARBA00004370"/>
    </source>
</evidence>